<dbReference type="Proteomes" id="UP000034407">
    <property type="component" value="Unassembled WGS sequence"/>
</dbReference>
<evidence type="ECO:0000313" key="3">
    <source>
        <dbReference type="Proteomes" id="UP000034407"/>
    </source>
</evidence>
<dbReference type="AlphaFoldDB" id="A0A0M3DIW5"/>
<gene>
    <name evidence="2" type="ORF">VN21_09315</name>
</gene>
<accession>A0A0M3DIW5</accession>
<name>A0A0M3DIW5_9FIRM</name>
<evidence type="ECO:0000256" key="1">
    <source>
        <dbReference type="SAM" id="Phobius"/>
    </source>
</evidence>
<keyword evidence="1" id="KW-0812">Transmembrane</keyword>
<comment type="caution">
    <text evidence="2">The sequence shown here is derived from an EMBL/GenBank/DDBJ whole genome shotgun (WGS) entry which is preliminary data.</text>
</comment>
<organism evidence="2 3">
    <name type="scientific">Paraclostridium benzoelyticum</name>
    <dbReference type="NCBI Taxonomy" id="1629550"/>
    <lineage>
        <taxon>Bacteria</taxon>
        <taxon>Bacillati</taxon>
        <taxon>Bacillota</taxon>
        <taxon>Clostridia</taxon>
        <taxon>Peptostreptococcales</taxon>
        <taxon>Peptostreptococcaceae</taxon>
        <taxon>Paraclostridium</taxon>
    </lineage>
</organism>
<proteinExistence type="predicted"/>
<dbReference type="EMBL" id="LBBT01000199">
    <property type="protein sequence ID" value="KKY01317.1"/>
    <property type="molecule type" value="Genomic_DNA"/>
</dbReference>
<keyword evidence="1" id="KW-0472">Membrane</keyword>
<evidence type="ECO:0000313" key="2">
    <source>
        <dbReference type="EMBL" id="KKY01317.1"/>
    </source>
</evidence>
<feature type="transmembrane region" description="Helical" evidence="1">
    <location>
        <begin position="30"/>
        <end position="49"/>
    </location>
</feature>
<dbReference type="RefSeq" id="WP_046823015.1">
    <property type="nucleotide sequence ID" value="NZ_JBCLWQ010000004.1"/>
</dbReference>
<feature type="transmembrane region" description="Helical" evidence="1">
    <location>
        <begin position="6"/>
        <end position="23"/>
    </location>
</feature>
<protein>
    <submittedName>
        <fullName evidence="2">Uncharacterized protein</fullName>
    </submittedName>
</protein>
<reference evidence="2 3" key="1">
    <citation type="submission" date="2015-04" db="EMBL/GenBank/DDBJ databases">
        <title>Microcin producing Clostridium sp. JC272T.</title>
        <authorList>
            <person name="Jyothsna T."/>
            <person name="Sasikala C."/>
            <person name="Ramana C."/>
        </authorList>
    </citation>
    <scope>NUCLEOTIDE SEQUENCE [LARGE SCALE GENOMIC DNA]</scope>
    <source>
        <strain evidence="2 3">JC272</strain>
    </source>
</reference>
<sequence>MLSNELNLILSILGIACILFACITDGKPSISILTIILIIPGIRIFINSLKSIIQDAKQHKQ</sequence>
<keyword evidence="3" id="KW-1185">Reference proteome</keyword>
<dbReference type="PATRIC" id="fig|1629550.3.peg.1312"/>
<keyword evidence="1" id="KW-1133">Transmembrane helix</keyword>